<dbReference type="InterPro" id="IPR006311">
    <property type="entry name" value="TAT_signal"/>
</dbReference>
<proteinExistence type="predicted"/>
<dbReference type="NCBIfam" id="TIGR01409">
    <property type="entry name" value="TAT_signal_seq"/>
    <property type="match status" value="1"/>
</dbReference>
<sequence length="490" mass="52236">MSIGDEPRTGPSTTHPRALSRRGFLTLTAGTAAAMAVGTQGAHAAPAAGDVAGHGRPGRRRGALAFLDAASRAYPEANTGPRLAQSYADQLGLFSTAFVYDNALAVCAYLADGRSRLADARALGDGLVYAMEHDPGYSDGRLRQAYNVGPYVFYDGTPQNHGLVLPDGSANIGWQFGFLGTAVGDMAWPGIALVQLYEATRDRTYLHAAVRIGEWITDRTWSTQPLGGFSLGVDGQDVSLPNGSTEHNIDCVSFFTQLRSATRDDRWRLASDHAYAFLGRMWNDVEGYFYTGTNDGVVINPEPLPLDPQTWSWLTLREDRYVESLDWAASALAVTDTAASPNSQVPEGVSVSGVTFSTGSLTSTASYNDLPVNPDGVWMEGTAQLATALADRDRCGKGWGRSRSRGRGGRAGGRAQVRALLAEVEVAQARLGAGQTMGGAPLPERSGIVAASSLIDSGFGFGYFQVQHVGATSWYVMADRRVNPMRRGGI</sequence>
<dbReference type="RefSeq" id="WP_198732548.1">
    <property type="nucleotide sequence ID" value="NZ_JAEINH010000002.1"/>
</dbReference>
<feature type="region of interest" description="Disordered" evidence="1">
    <location>
        <begin position="1"/>
        <end position="21"/>
    </location>
</feature>
<dbReference type="PROSITE" id="PS51318">
    <property type="entry name" value="TAT"/>
    <property type="match status" value="1"/>
</dbReference>
<evidence type="ECO:0000313" key="3">
    <source>
        <dbReference type="Proteomes" id="UP000602087"/>
    </source>
</evidence>
<dbReference type="SUPFAM" id="SSF48208">
    <property type="entry name" value="Six-hairpin glycosidases"/>
    <property type="match status" value="1"/>
</dbReference>
<accession>A0A934I9U9</accession>
<dbReference type="AlphaFoldDB" id="A0A934I9U9"/>
<reference evidence="2" key="1">
    <citation type="submission" date="2020-12" db="EMBL/GenBank/DDBJ databases">
        <title>Sanguibacter suaedae sp. nov., isolated from Suaeda aralocaspica.</title>
        <authorList>
            <person name="Ma Q."/>
        </authorList>
    </citation>
    <scope>NUCLEOTIDE SEQUENCE</scope>
    <source>
        <strain evidence="2">YZGR15</strain>
    </source>
</reference>
<keyword evidence="3" id="KW-1185">Reference proteome</keyword>
<dbReference type="Gene3D" id="1.50.10.20">
    <property type="match status" value="1"/>
</dbReference>
<dbReference type="Proteomes" id="UP000602087">
    <property type="component" value="Unassembled WGS sequence"/>
</dbReference>
<protein>
    <submittedName>
        <fullName evidence="2">Twin-arginine translocation signal domain-containing protein</fullName>
    </submittedName>
</protein>
<evidence type="ECO:0000256" key="1">
    <source>
        <dbReference type="SAM" id="MobiDB-lite"/>
    </source>
</evidence>
<dbReference type="InterPro" id="IPR019546">
    <property type="entry name" value="TAT_signal_bac_arc"/>
</dbReference>
<name>A0A934I9U9_9MICO</name>
<dbReference type="InterPro" id="IPR008928">
    <property type="entry name" value="6-hairpin_glycosidase_sf"/>
</dbReference>
<gene>
    <name evidence="2" type="ORF">JAV76_03055</name>
</gene>
<evidence type="ECO:0000313" key="2">
    <source>
        <dbReference type="EMBL" id="MBI9113991.1"/>
    </source>
</evidence>
<dbReference type="GO" id="GO:0005975">
    <property type="term" value="P:carbohydrate metabolic process"/>
    <property type="evidence" value="ECO:0007669"/>
    <property type="project" value="InterPro"/>
</dbReference>
<organism evidence="2 3">
    <name type="scientific">Sanguibacter suaedae</name>
    <dbReference type="NCBI Taxonomy" id="2795737"/>
    <lineage>
        <taxon>Bacteria</taxon>
        <taxon>Bacillati</taxon>
        <taxon>Actinomycetota</taxon>
        <taxon>Actinomycetes</taxon>
        <taxon>Micrococcales</taxon>
        <taxon>Sanguibacteraceae</taxon>
        <taxon>Sanguibacter</taxon>
    </lineage>
</organism>
<dbReference type="EMBL" id="JAEINH010000002">
    <property type="protein sequence ID" value="MBI9113991.1"/>
    <property type="molecule type" value="Genomic_DNA"/>
</dbReference>
<comment type="caution">
    <text evidence="2">The sequence shown here is derived from an EMBL/GenBank/DDBJ whole genome shotgun (WGS) entry which is preliminary data.</text>
</comment>